<feature type="chain" id="PRO_5016002921" evidence="1">
    <location>
        <begin position="33"/>
        <end position="200"/>
    </location>
</feature>
<accession>A0A2W4QVC5</accession>
<dbReference type="EMBL" id="QJPH01000377">
    <property type="protein sequence ID" value="PZN75772.1"/>
    <property type="molecule type" value="Genomic_DNA"/>
</dbReference>
<evidence type="ECO:0000313" key="2">
    <source>
        <dbReference type="EMBL" id="PZN75772.1"/>
    </source>
</evidence>
<keyword evidence="1" id="KW-0732">Signal</keyword>
<protein>
    <submittedName>
        <fullName evidence="2">Uncharacterized protein</fullName>
    </submittedName>
</protein>
<feature type="signal peptide" evidence="1">
    <location>
        <begin position="1"/>
        <end position="32"/>
    </location>
</feature>
<reference evidence="2 3" key="1">
    <citation type="journal article" date="2018" name="Aquat. Microb. Ecol.">
        <title>Gammaproteobacterial methanotrophs dominate.</title>
        <authorList>
            <person name="Rissanen A.J."/>
            <person name="Saarenheimo J."/>
            <person name="Tiirola M."/>
            <person name="Peura S."/>
            <person name="Aalto S.L."/>
            <person name="Karvinen A."/>
            <person name="Nykanen H."/>
        </authorList>
    </citation>
    <scope>NUCLEOTIDE SEQUENCE [LARGE SCALE GENOMIC DNA]</scope>
    <source>
        <strain evidence="2">AMbin10</strain>
    </source>
</reference>
<proteinExistence type="predicted"/>
<sequence>MDFSSKSPLAFIRQVLLSFALLALLPAIPQAAADKNHQELDGKHAASLLQFKGKPSPPPHGVEDIKFREFFKMPIGPRGLEPTDKLLGLKGKRVRIFGYMVNAEEPSAGPFILAPLAVSMAEKEDGPADDMPATILFVHIENAEGLIVPHIPGLLKLTGTLDLGNREETDGRVSAVRLRLDPGLSKKLLVGNHAIRDRKT</sequence>
<comment type="caution">
    <text evidence="2">The sequence shown here is derived from an EMBL/GenBank/DDBJ whole genome shotgun (WGS) entry which is preliminary data.</text>
</comment>
<name>A0A2W4QVC5_9GAMM</name>
<dbReference type="AlphaFoldDB" id="A0A2W4QVC5"/>
<gene>
    <name evidence="2" type="ORF">DM484_17950</name>
</gene>
<organism evidence="2 3">
    <name type="scientific">Candidatus Methylumidiphilus alinenensis</name>
    <dbReference type="NCBI Taxonomy" id="2202197"/>
    <lineage>
        <taxon>Bacteria</taxon>
        <taxon>Pseudomonadati</taxon>
        <taxon>Pseudomonadota</taxon>
        <taxon>Gammaproteobacteria</taxon>
        <taxon>Methylococcales</taxon>
        <taxon>Candidatus Methylumidiphilus</taxon>
    </lineage>
</organism>
<evidence type="ECO:0000256" key="1">
    <source>
        <dbReference type="SAM" id="SignalP"/>
    </source>
</evidence>
<evidence type="ECO:0000313" key="3">
    <source>
        <dbReference type="Proteomes" id="UP000249396"/>
    </source>
</evidence>
<dbReference type="Proteomes" id="UP000249396">
    <property type="component" value="Unassembled WGS sequence"/>
</dbReference>